<accession>A0ABR2YIC7</accession>
<comment type="cofactor">
    <cofactor evidence="1">
        <name>[4Fe-4S] cluster</name>
        <dbReference type="ChEBI" id="CHEBI:49883"/>
    </cofactor>
</comment>
<dbReference type="PANTHER" id="PTHR10762">
    <property type="entry name" value="DIPHTHAMIDE BIOSYNTHESIS PROTEIN"/>
    <property type="match status" value="1"/>
</dbReference>
<dbReference type="NCBIfam" id="TIGR00322">
    <property type="entry name" value="diphth2_R"/>
    <property type="match status" value="1"/>
</dbReference>
<dbReference type="Gene3D" id="3.40.50.11840">
    <property type="entry name" value="Diphthamide synthesis DPH1/DPH2 domain 1"/>
    <property type="match status" value="1"/>
</dbReference>
<evidence type="ECO:0000256" key="5">
    <source>
        <dbReference type="ARBA" id="ARBA00023014"/>
    </source>
</evidence>
<dbReference type="EMBL" id="JALJOT010000011">
    <property type="protein sequence ID" value="KAK9905896.1"/>
    <property type="molecule type" value="Genomic_DNA"/>
</dbReference>
<evidence type="ECO:0000256" key="4">
    <source>
        <dbReference type="ARBA" id="ARBA00023004"/>
    </source>
</evidence>
<evidence type="ECO:0000256" key="1">
    <source>
        <dbReference type="ARBA" id="ARBA00001966"/>
    </source>
</evidence>
<comment type="caution">
    <text evidence="6">The sequence shown here is derived from an EMBL/GenBank/DDBJ whole genome shotgun (WGS) entry which is preliminary data.</text>
</comment>
<dbReference type="InterPro" id="IPR042265">
    <property type="entry name" value="DPH1/DPH2_3"/>
</dbReference>
<dbReference type="SFLD" id="SFLDS00032">
    <property type="entry name" value="Radical_SAM_3-amino-3-carboxyp"/>
    <property type="match status" value="1"/>
</dbReference>
<keyword evidence="5" id="KW-0411">Iron-sulfur</keyword>
<evidence type="ECO:0008006" key="8">
    <source>
        <dbReference type="Google" id="ProtNLM"/>
    </source>
</evidence>
<proteinExistence type="predicted"/>
<evidence type="ECO:0000313" key="7">
    <source>
        <dbReference type="Proteomes" id="UP001491310"/>
    </source>
</evidence>
<dbReference type="PANTHER" id="PTHR10762:SF2">
    <property type="entry name" value="2-(3-AMINO-3-CARBOXYPROPYL)HISTIDINE SYNTHASE SUBUNIT 2"/>
    <property type="match status" value="1"/>
</dbReference>
<keyword evidence="7" id="KW-1185">Reference proteome</keyword>
<evidence type="ECO:0000256" key="3">
    <source>
        <dbReference type="ARBA" id="ARBA00022723"/>
    </source>
</evidence>
<protein>
    <recommendedName>
        <fullName evidence="8">Diphthamide biosynthesis protein</fullName>
    </recommendedName>
</protein>
<evidence type="ECO:0000313" key="6">
    <source>
        <dbReference type="EMBL" id="KAK9905896.1"/>
    </source>
</evidence>
<sequence length="464" mass="50063">MEVISNSVPSGADSKGQGWAQFWDVQGAADYILRRRFTVVTLQFSDDLLRDAKDVAKAVQDACASKGLQVKAFVLADTTYHSLGVDEVAAQHVHAQCVIHYGRASLSPLSSLPAYFVFTRAPLDCGRTAEQLVSWAAEEGSTAVAGRTAVIVLPDQPLMWAVSELRACLASAAHKADLDVPFIVAKDCLWLWLGEDDAPALTQLLMTYSRMHWAMYNPQEDSLREGLPSEIRRMLRKRNYLIEKAKNANIVGIVVGTLGVAGYLEAAEQIRKQAQAAGKKTYTLLMGKPSPVKLANFPEVDVFILIADAQGQILDSKEFYAPLITPYEAQLAFAPEGSVASDDYRLDFDALLSSADGLSISEQEAAPRFSLVDGGRYVGTADSSETGALTILAERAPHALHVPEGPGRLAEVKSAAEYLVTRRTYTGLETPFTGAAAKPVVIAVAGRSGRAAQYEDEPSASNVK</sequence>
<reference evidence="6 7" key="1">
    <citation type="journal article" date="2024" name="Nat. Commun.">
        <title>Phylogenomics reveals the evolutionary origins of lichenization in chlorophyte algae.</title>
        <authorList>
            <person name="Puginier C."/>
            <person name="Libourel C."/>
            <person name="Otte J."/>
            <person name="Skaloud P."/>
            <person name="Haon M."/>
            <person name="Grisel S."/>
            <person name="Petersen M."/>
            <person name="Berrin J.G."/>
            <person name="Delaux P.M."/>
            <person name="Dal Grande F."/>
            <person name="Keller J."/>
        </authorList>
    </citation>
    <scope>NUCLEOTIDE SEQUENCE [LARGE SCALE GENOMIC DNA]</scope>
    <source>
        <strain evidence="6 7">SAG 216-7</strain>
    </source>
</reference>
<dbReference type="InterPro" id="IPR042263">
    <property type="entry name" value="DPH1/DPH2_1"/>
</dbReference>
<comment type="pathway">
    <text evidence="2">Protein modification; peptidyl-diphthamide biosynthesis.</text>
</comment>
<keyword evidence="4" id="KW-0408">Iron</keyword>
<name>A0ABR2YIC7_9CHLO</name>
<dbReference type="InterPro" id="IPR016435">
    <property type="entry name" value="DPH1/DPH2"/>
</dbReference>
<gene>
    <name evidence="6" type="ORF">WJX75_008313</name>
</gene>
<keyword evidence="3" id="KW-0479">Metal-binding</keyword>
<evidence type="ECO:0000256" key="2">
    <source>
        <dbReference type="ARBA" id="ARBA00005156"/>
    </source>
</evidence>
<organism evidence="6 7">
    <name type="scientific">Coccomyxa subellipsoidea</name>
    <dbReference type="NCBI Taxonomy" id="248742"/>
    <lineage>
        <taxon>Eukaryota</taxon>
        <taxon>Viridiplantae</taxon>
        <taxon>Chlorophyta</taxon>
        <taxon>core chlorophytes</taxon>
        <taxon>Trebouxiophyceae</taxon>
        <taxon>Trebouxiophyceae incertae sedis</taxon>
        <taxon>Coccomyxaceae</taxon>
        <taxon>Coccomyxa</taxon>
    </lineage>
</organism>
<dbReference type="Proteomes" id="UP001491310">
    <property type="component" value="Unassembled WGS sequence"/>
</dbReference>
<dbReference type="Pfam" id="PF01866">
    <property type="entry name" value="Diphthamide_syn"/>
    <property type="match status" value="1"/>
</dbReference>
<dbReference type="Gene3D" id="3.40.50.11860">
    <property type="entry name" value="Diphthamide synthesis DPH1/DPH2 domain 3"/>
    <property type="match status" value="1"/>
</dbReference>